<proteinExistence type="inferred from homology"/>
<evidence type="ECO:0000256" key="6">
    <source>
        <dbReference type="SAM" id="Phobius"/>
    </source>
</evidence>
<feature type="compositionally biased region" description="Basic and acidic residues" evidence="5">
    <location>
        <begin position="96"/>
        <end position="115"/>
    </location>
</feature>
<feature type="compositionally biased region" description="Gly residues" evidence="5">
    <location>
        <begin position="249"/>
        <end position="264"/>
    </location>
</feature>
<dbReference type="InterPro" id="IPR002142">
    <property type="entry name" value="Peptidase_S49"/>
</dbReference>
<keyword evidence="6" id="KW-0472">Membrane</keyword>
<keyword evidence="6" id="KW-1133">Transmembrane helix</keyword>
<feature type="compositionally biased region" description="Polar residues" evidence="5">
    <location>
        <begin position="10"/>
        <end position="24"/>
    </location>
</feature>
<sequence>MEEKNRTNHIESSGTEPKTGGNRTSRLEAAQEKLEDAKRRIGAFVQKKGEDWDVLDSVDPEFEGKPEATDWKSFTMEWEKFDTAHRDMTGDTGSGPEHRDTDRDAGSEPERRAPEEGEPTIVTRIQANRAQRAREAEEAERRRRRALGLPEEPEEDEEVPAPKAEPKSAQKPETKTAPKTEQKPEMRTAPKTEQKPEPKSVPRTEQKREPKTAQASSRKSAGNIFYEHVDPTRKAAYAAAAERKSRPSGRGGGNSGNGGSGGRVSGFVRSHRRGVRNGIIFLVILLLIFIAASVISHRANGNQMTSSGQLIAKSGNSIAQKSPYVGELHIEGEIASGTPQSADSTTYDQNWLIDMIDQMKNDPNNRGLILYVNSPGGSTNATDELYLKVKDYKEETKRPVYTYMADEGASGAYYIAAASDRIYVNRNCWTGSIGVRLSTIYDVTGLMKKLGVKAETIHAGKNKNMGSVTEKLTGQQRKILQGLVDDAYDQFVQIVADGRSMPVSDVRKLADGRVYTAKQAKANGLVDGIVLSYDDAEKQMKKNGGLVGVRTMEILHPTVSYGILDYLTGKAEVTKDGKSRVSGENEKSSEAALLEKLLEENGSYTLSYLSDIRK</sequence>
<dbReference type="STRING" id="155865.SAMN05216515_10450"/>
<dbReference type="CDD" id="cd07023">
    <property type="entry name" value="S49_Sppa_N_C"/>
    <property type="match status" value="1"/>
</dbReference>
<gene>
    <name evidence="8" type="ORF">SAMN05216508_10481</name>
</gene>
<feature type="transmembrane region" description="Helical" evidence="6">
    <location>
        <begin position="279"/>
        <end position="297"/>
    </location>
</feature>
<dbReference type="GO" id="GO:0008236">
    <property type="term" value="F:serine-type peptidase activity"/>
    <property type="evidence" value="ECO:0007669"/>
    <property type="project" value="UniProtKB-KW"/>
</dbReference>
<dbReference type="EMBL" id="FPBT01000004">
    <property type="protein sequence ID" value="SFU42104.1"/>
    <property type="molecule type" value="Genomic_DNA"/>
</dbReference>
<feature type="domain" description="Peptidase S49" evidence="7">
    <location>
        <begin position="395"/>
        <end position="543"/>
    </location>
</feature>
<evidence type="ECO:0000256" key="5">
    <source>
        <dbReference type="SAM" id="MobiDB-lite"/>
    </source>
</evidence>
<reference evidence="8 9" key="1">
    <citation type="submission" date="2016-10" db="EMBL/GenBank/DDBJ databases">
        <authorList>
            <person name="de Groot N.N."/>
        </authorList>
    </citation>
    <scope>NUCLEOTIDE SEQUENCE [LARGE SCALE GENOMIC DNA]</scope>
    <source>
        <strain evidence="8 9">KHGC13</strain>
    </source>
</reference>
<dbReference type="PANTHER" id="PTHR42987">
    <property type="entry name" value="PEPTIDASE S49"/>
    <property type="match status" value="1"/>
</dbReference>
<feature type="compositionally biased region" description="Basic and acidic residues" evidence="5">
    <location>
        <begin position="164"/>
        <end position="211"/>
    </location>
</feature>
<evidence type="ECO:0000256" key="2">
    <source>
        <dbReference type="ARBA" id="ARBA00022670"/>
    </source>
</evidence>
<feature type="region of interest" description="Disordered" evidence="5">
    <location>
        <begin position="1"/>
        <end position="36"/>
    </location>
</feature>
<dbReference type="Pfam" id="PF01343">
    <property type="entry name" value="Peptidase_S49"/>
    <property type="match status" value="1"/>
</dbReference>
<evidence type="ECO:0000313" key="8">
    <source>
        <dbReference type="EMBL" id="SFU42104.1"/>
    </source>
</evidence>
<dbReference type="Proteomes" id="UP000198817">
    <property type="component" value="Unassembled WGS sequence"/>
</dbReference>
<feature type="region of interest" description="Disordered" evidence="5">
    <location>
        <begin position="82"/>
        <end position="264"/>
    </location>
</feature>
<dbReference type="GO" id="GO:0006508">
    <property type="term" value="P:proteolysis"/>
    <property type="evidence" value="ECO:0007669"/>
    <property type="project" value="UniProtKB-KW"/>
</dbReference>
<comment type="similarity">
    <text evidence="1">Belongs to the peptidase S49 family.</text>
</comment>
<keyword evidence="2" id="KW-0645">Protease</keyword>
<keyword evidence="3" id="KW-0378">Hydrolase</keyword>
<dbReference type="InterPro" id="IPR029045">
    <property type="entry name" value="ClpP/crotonase-like_dom_sf"/>
</dbReference>
<dbReference type="OrthoDB" id="9764363at2"/>
<evidence type="ECO:0000256" key="3">
    <source>
        <dbReference type="ARBA" id="ARBA00022801"/>
    </source>
</evidence>
<evidence type="ECO:0000256" key="4">
    <source>
        <dbReference type="ARBA" id="ARBA00022825"/>
    </source>
</evidence>
<feature type="compositionally biased region" description="Basic and acidic residues" evidence="5">
    <location>
        <begin position="25"/>
        <end position="36"/>
    </location>
</feature>
<organism evidence="8 9">
    <name type="scientific">Eubacterium pyruvativorans</name>
    <dbReference type="NCBI Taxonomy" id="155865"/>
    <lineage>
        <taxon>Bacteria</taxon>
        <taxon>Bacillati</taxon>
        <taxon>Bacillota</taxon>
        <taxon>Clostridia</taxon>
        <taxon>Eubacteriales</taxon>
        <taxon>Eubacteriaceae</taxon>
        <taxon>Eubacterium</taxon>
    </lineage>
</organism>
<dbReference type="Gene3D" id="6.20.330.10">
    <property type="match status" value="1"/>
</dbReference>
<dbReference type="NCBIfam" id="TIGR00706">
    <property type="entry name" value="SppA_dom"/>
    <property type="match status" value="1"/>
</dbReference>
<keyword evidence="6" id="KW-0812">Transmembrane</keyword>
<keyword evidence="9" id="KW-1185">Reference proteome</keyword>
<keyword evidence="4" id="KW-0720">Serine protease</keyword>
<evidence type="ECO:0000313" key="9">
    <source>
        <dbReference type="Proteomes" id="UP000198817"/>
    </source>
</evidence>
<accession>A0A1I7G0X6</accession>
<dbReference type="SUPFAM" id="SSF52096">
    <property type="entry name" value="ClpP/crotonase"/>
    <property type="match status" value="1"/>
</dbReference>
<dbReference type="RefSeq" id="WP_090470345.1">
    <property type="nucleotide sequence ID" value="NZ_FOWF01000004.1"/>
</dbReference>
<dbReference type="PANTHER" id="PTHR42987:SF4">
    <property type="entry name" value="PROTEASE SOHB-RELATED"/>
    <property type="match status" value="1"/>
</dbReference>
<protein>
    <submittedName>
        <fullName evidence="8">Signal peptide peptidase SppA</fullName>
    </submittedName>
</protein>
<dbReference type="AlphaFoldDB" id="A0A1I7G0X6"/>
<dbReference type="Gene3D" id="3.90.226.10">
    <property type="entry name" value="2-enoyl-CoA Hydratase, Chain A, domain 1"/>
    <property type="match status" value="1"/>
</dbReference>
<dbReference type="InterPro" id="IPR047272">
    <property type="entry name" value="S49_SppA_C"/>
</dbReference>
<name>A0A1I7G0X6_9FIRM</name>
<evidence type="ECO:0000259" key="7">
    <source>
        <dbReference type="Pfam" id="PF01343"/>
    </source>
</evidence>
<feature type="compositionally biased region" description="Basic and acidic residues" evidence="5">
    <location>
        <begin position="132"/>
        <end position="141"/>
    </location>
</feature>
<dbReference type="InterPro" id="IPR004635">
    <property type="entry name" value="Pept_S49_SppA"/>
</dbReference>
<evidence type="ECO:0000256" key="1">
    <source>
        <dbReference type="ARBA" id="ARBA00008683"/>
    </source>
</evidence>